<sequence>MQDSLIVYGVAIVDILEEGAHTLPVHPTNGQAVSVGSQRGAMSGDADAGDDGLQPISREARLPIRCRRRLAVAAAAVVRQDDQRIHDPVF</sequence>
<gene>
    <name evidence="2" type="ORF">SAMN05421644_12036</name>
</gene>
<feature type="region of interest" description="Disordered" evidence="1">
    <location>
        <begin position="27"/>
        <end position="54"/>
    </location>
</feature>
<dbReference type="Proteomes" id="UP000198672">
    <property type="component" value="Unassembled WGS sequence"/>
</dbReference>
<evidence type="ECO:0000313" key="2">
    <source>
        <dbReference type="EMBL" id="SDX93362.1"/>
    </source>
</evidence>
<dbReference type="EMBL" id="FNOW01000020">
    <property type="protein sequence ID" value="SDX93362.1"/>
    <property type="molecule type" value="Genomic_DNA"/>
</dbReference>
<accession>A0A1H3FQL6</accession>
<protein>
    <submittedName>
        <fullName evidence="2">Uncharacterized protein</fullName>
    </submittedName>
</protein>
<name>A0A1H3FQL6_ALLWA</name>
<feature type="compositionally biased region" description="Polar residues" evidence="1">
    <location>
        <begin position="28"/>
        <end position="37"/>
    </location>
</feature>
<proteinExistence type="predicted"/>
<reference evidence="3" key="1">
    <citation type="submission" date="2016-10" db="EMBL/GenBank/DDBJ databases">
        <authorList>
            <person name="Varghese N."/>
            <person name="Submissions S."/>
        </authorList>
    </citation>
    <scope>NUCLEOTIDE SEQUENCE [LARGE SCALE GENOMIC DNA]</scope>
    <source>
        <strain evidence="3">DSM 173</strain>
    </source>
</reference>
<keyword evidence="3" id="KW-1185">Reference proteome</keyword>
<organism evidence="2 3">
    <name type="scientific">Allochromatium warmingii</name>
    <name type="common">Chromatium warmingii</name>
    <dbReference type="NCBI Taxonomy" id="61595"/>
    <lineage>
        <taxon>Bacteria</taxon>
        <taxon>Pseudomonadati</taxon>
        <taxon>Pseudomonadota</taxon>
        <taxon>Gammaproteobacteria</taxon>
        <taxon>Chromatiales</taxon>
        <taxon>Chromatiaceae</taxon>
        <taxon>Allochromatium</taxon>
    </lineage>
</organism>
<evidence type="ECO:0000313" key="3">
    <source>
        <dbReference type="Proteomes" id="UP000198672"/>
    </source>
</evidence>
<evidence type="ECO:0000256" key="1">
    <source>
        <dbReference type="SAM" id="MobiDB-lite"/>
    </source>
</evidence>
<dbReference type="AlphaFoldDB" id="A0A1H3FQL6"/>